<keyword evidence="2" id="KW-1185">Reference proteome</keyword>
<accession>A0A7I7XIX8</accession>
<sequence length="57" mass="6109">MTSAVDNATRCPRCDGDLDYRLGVADGGGFRYDVSCLSCGDLYYHFSTPLAELPTAA</sequence>
<reference evidence="1 2" key="1">
    <citation type="journal article" date="2019" name="Emerg. Microbes Infect.">
        <title>Comprehensive subspecies identification of 175 nontuberculous mycobacteria species based on 7547 genomic profiles.</title>
        <authorList>
            <person name="Matsumoto Y."/>
            <person name="Kinjo T."/>
            <person name="Motooka D."/>
            <person name="Nabeya D."/>
            <person name="Jung N."/>
            <person name="Uechi K."/>
            <person name="Horii T."/>
            <person name="Iida T."/>
            <person name="Fujita J."/>
            <person name="Nakamura S."/>
        </authorList>
    </citation>
    <scope>NUCLEOTIDE SEQUENCE [LARGE SCALE GENOMIC DNA]</scope>
    <source>
        <strain evidence="1 2">JCM 13574</strain>
    </source>
</reference>
<dbReference type="RefSeq" id="WP_163739308.1">
    <property type="nucleotide sequence ID" value="NZ_AP022610.1"/>
</dbReference>
<organism evidence="1 2">
    <name type="scientific">Mycolicibacterium madagascariense</name>
    <dbReference type="NCBI Taxonomy" id="212765"/>
    <lineage>
        <taxon>Bacteria</taxon>
        <taxon>Bacillati</taxon>
        <taxon>Actinomycetota</taxon>
        <taxon>Actinomycetes</taxon>
        <taxon>Mycobacteriales</taxon>
        <taxon>Mycobacteriaceae</taxon>
        <taxon>Mycolicibacterium</taxon>
    </lineage>
</organism>
<dbReference type="EMBL" id="AP022610">
    <property type="protein sequence ID" value="BBZ29045.1"/>
    <property type="molecule type" value="Genomic_DNA"/>
</dbReference>
<gene>
    <name evidence="1" type="ORF">MMAD_33400</name>
</gene>
<name>A0A7I7XIX8_9MYCO</name>
<dbReference type="KEGG" id="mmag:MMAD_33400"/>
<dbReference type="AlphaFoldDB" id="A0A7I7XIX8"/>
<proteinExistence type="predicted"/>
<evidence type="ECO:0000313" key="2">
    <source>
        <dbReference type="Proteomes" id="UP000466517"/>
    </source>
</evidence>
<dbReference type="Proteomes" id="UP000466517">
    <property type="component" value="Chromosome"/>
</dbReference>
<evidence type="ECO:0000313" key="1">
    <source>
        <dbReference type="EMBL" id="BBZ29045.1"/>
    </source>
</evidence>
<protein>
    <submittedName>
        <fullName evidence="1">Uncharacterized protein</fullName>
    </submittedName>
</protein>